<geneLocation type="plasmid" evidence="5 6">
    <name>1</name>
</geneLocation>
<dbReference type="InterPro" id="IPR018060">
    <property type="entry name" value="HTH_AraC"/>
</dbReference>
<dbReference type="Pfam" id="PF12833">
    <property type="entry name" value="HTH_18"/>
    <property type="match status" value="1"/>
</dbReference>
<dbReference type="PROSITE" id="PS01124">
    <property type="entry name" value="HTH_ARAC_FAMILY_2"/>
    <property type="match status" value="1"/>
</dbReference>
<proteinExistence type="predicted"/>
<keyword evidence="3" id="KW-0804">Transcription</keyword>
<dbReference type="GO" id="GO:0003700">
    <property type="term" value="F:DNA-binding transcription factor activity"/>
    <property type="evidence" value="ECO:0007669"/>
    <property type="project" value="InterPro"/>
</dbReference>
<dbReference type="KEGG" id="gba:J421_5422"/>
<gene>
    <name evidence="5" type="ORF">J421_5422</name>
</gene>
<dbReference type="HOGENOM" id="CLU_1007642_0_0_0"/>
<evidence type="ECO:0000313" key="5">
    <source>
        <dbReference type="EMBL" id="AHG92957.1"/>
    </source>
</evidence>
<dbReference type="Gene3D" id="1.10.10.60">
    <property type="entry name" value="Homeodomain-like"/>
    <property type="match status" value="2"/>
</dbReference>
<organism evidence="5 6">
    <name type="scientific">Gemmatirosa kalamazoonensis</name>
    <dbReference type="NCBI Taxonomy" id="861299"/>
    <lineage>
        <taxon>Bacteria</taxon>
        <taxon>Pseudomonadati</taxon>
        <taxon>Gemmatimonadota</taxon>
        <taxon>Gemmatimonadia</taxon>
        <taxon>Gemmatimonadales</taxon>
        <taxon>Gemmatimonadaceae</taxon>
        <taxon>Gemmatirosa</taxon>
    </lineage>
</organism>
<dbReference type="InterPro" id="IPR050204">
    <property type="entry name" value="AraC_XylS_family_regulators"/>
</dbReference>
<dbReference type="InterPro" id="IPR018062">
    <property type="entry name" value="HTH_AraC-typ_CS"/>
</dbReference>
<dbReference type="OrthoDB" id="9806208at2"/>
<keyword evidence="2" id="KW-0238">DNA-binding</keyword>
<keyword evidence="1" id="KW-0805">Transcription regulation</keyword>
<feature type="domain" description="HTH araC/xylS-type" evidence="4">
    <location>
        <begin position="174"/>
        <end position="271"/>
    </location>
</feature>
<evidence type="ECO:0000256" key="1">
    <source>
        <dbReference type="ARBA" id="ARBA00023015"/>
    </source>
</evidence>
<keyword evidence="5" id="KW-0614">Plasmid</keyword>
<dbReference type="AlphaFoldDB" id="W0RR59"/>
<accession>W0RR59</accession>
<evidence type="ECO:0000259" key="4">
    <source>
        <dbReference type="PROSITE" id="PS01124"/>
    </source>
</evidence>
<dbReference type="InterPro" id="IPR009057">
    <property type="entry name" value="Homeodomain-like_sf"/>
</dbReference>
<dbReference type="SMART" id="SM00342">
    <property type="entry name" value="HTH_ARAC"/>
    <property type="match status" value="1"/>
</dbReference>
<dbReference type="SUPFAM" id="SSF46689">
    <property type="entry name" value="Homeodomain-like"/>
    <property type="match status" value="2"/>
</dbReference>
<evidence type="ECO:0000256" key="2">
    <source>
        <dbReference type="ARBA" id="ARBA00023125"/>
    </source>
</evidence>
<dbReference type="Proteomes" id="UP000019151">
    <property type="component" value="Plasmid 1"/>
</dbReference>
<name>W0RR59_9BACT</name>
<evidence type="ECO:0000313" key="6">
    <source>
        <dbReference type="Proteomes" id="UP000019151"/>
    </source>
</evidence>
<dbReference type="PANTHER" id="PTHR46796">
    <property type="entry name" value="HTH-TYPE TRANSCRIPTIONAL ACTIVATOR RHAS-RELATED"/>
    <property type="match status" value="1"/>
</dbReference>
<keyword evidence="6" id="KW-1185">Reference proteome</keyword>
<dbReference type="RefSeq" id="WP_025414273.1">
    <property type="nucleotide sequence ID" value="NZ_CP007129.1"/>
</dbReference>
<evidence type="ECO:0000256" key="3">
    <source>
        <dbReference type="ARBA" id="ARBA00023163"/>
    </source>
</evidence>
<protein>
    <submittedName>
        <fullName evidence="5">Helix-turn-helix, AraC domain-containing protein</fullName>
    </submittedName>
</protein>
<dbReference type="PROSITE" id="PS00041">
    <property type="entry name" value="HTH_ARAC_FAMILY_1"/>
    <property type="match status" value="1"/>
</dbReference>
<dbReference type="InParanoid" id="W0RR59"/>
<dbReference type="GO" id="GO:0043565">
    <property type="term" value="F:sequence-specific DNA binding"/>
    <property type="evidence" value="ECO:0007669"/>
    <property type="project" value="InterPro"/>
</dbReference>
<dbReference type="EMBL" id="CP007129">
    <property type="protein sequence ID" value="AHG92957.1"/>
    <property type="molecule type" value="Genomic_DNA"/>
</dbReference>
<sequence>MNRVEVLLRTPEVTLSVFDHPSDEAHADPSSERASVDAIAFVEAGTFEIRPAGRDAQRWRFAPGMLFAMPRGAEFACRHACERPIDRCLSVAYAPDAVEDLLSAGVAGLRPAAVRGSARHRFLRHRLHACARDGADALRLELVAGALFESLDPAPDETRGRADGAPTDVMRRIARTAERVEAEFARPLALRDLAGTAGMSPYHFARVFRRLTGLPPHRYVMAVRLREAVRRLDAGMSVTATCYAVGFASLSHFVTTFRRRFGVSPSALPAARRRPTALRAALAAPVWEGRS</sequence>
<reference evidence="5 6" key="1">
    <citation type="journal article" date="2014" name="Genome Announc.">
        <title>Genome Sequence and Methylome of Soil Bacterium Gemmatirosa kalamazoonensis KBS708T, a Member of the Rarely Cultivated Gemmatimonadetes Phylum.</title>
        <authorList>
            <person name="Debruyn J.M."/>
            <person name="Radosevich M."/>
            <person name="Wommack K.E."/>
            <person name="Polson S.W."/>
            <person name="Hauser L.J."/>
            <person name="Fawaz M.N."/>
            <person name="Korlach J."/>
            <person name="Tsai Y.C."/>
        </authorList>
    </citation>
    <scope>NUCLEOTIDE SEQUENCE [LARGE SCALE GENOMIC DNA]</scope>
    <source>
        <strain evidence="5 6">KBS708</strain>
        <plasmid evidence="6">Plasmid 1</plasmid>
    </source>
</reference>